<dbReference type="Pfam" id="PF13192">
    <property type="entry name" value="Thioredoxin_3"/>
    <property type="match status" value="1"/>
</dbReference>
<accession>A0A517Z8P0</accession>
<dbReference type="Gene3D" id="3.40.30.10">
    <property type="entry name" value="Glutaredoxin"/>
    <property type="match status" value="1"/>
</dbReference>
<dbReference type="RefSeq" id="WP_145370051.1">
    <property type="nucleotide sequence ID" value="NZ_CP036275.1"/>
</dbReference>
<dbReference type="EMBL" id="CP036275">
    <property type="protein sequence ID" value="QDU38801.1"/>
    <property type="molecule type" value="Genomic_DNA"/>
</dbReference>
<dbReference type="OrthoDB" id="2080764at2"/>
<evidence type="ECO:0000313" key="2">
    <source>
        <dbReference type="EMBL" id="QDU38801.1"/>
    </source>
</evidence>
<name>A0A517Z8P0_9PLAN</name>
<dbReference type="Proteomes" id="UP000320496">
    <property type="component" value="Chromosome"/>
</dbReference>
<dbReference type="AlphaFoldDB" id="A0A517Z8P0"/>
<feature type="domain" description="Thioredoxin-like fold" evidence="1">
    <location>
        <begin position="6"/>
        <end position="66"/>
    </location>
</feature>
<reference evidence="2 3" key="1">
    <citation type="submission" date="2019-02" db="EMBL/GenBank/DDBJ databases">
        <title>Deep-cultivation of Planctomycetes and their phenomic and genomic characterization uncovers novel biology.</title>
        <authorList>
            <person name="Wiegand S."/>
            <person name="Jogler M."/>
            <person name="Boedeker C."/>
            <person name="Pinto D."/>
            <person name="Vollmers J."/>
            <person name="Rivas-Marin E."/>
            <person name="Kohn T."/>
            <person name="Peeters S.H."/>
            <person name="Heuer A."/>
            <person name="Rast P."/>
            <person name="Oberbeckmann S."/>
            <person name="Bunk B."/>
            <person name="Jeske O."/>
            <person name="Meyerdierks A."/>
            <person name="Storesund J.E."/>
            <person name="Kallscheuer N."/>
            <person name="Luecker S."/>
            <person name="Lage O.M."/>
            <person name="Pohl T."/>
            <person name="Merkel B.J."/>
            <person name="Hornburger P."/>
            <person name="Mueller R.-W."/>
            <person name="Bruemmer F."/>
            <person name="Labrenz M."/>
            <person name="Spormann A.M."/>
            <person name="Op den Camp H."/>
            <person name="Overmann J."/>
            <person name="Amann R."/>
            <person name="Jetten M.S.M."/>
            <person name="Mascher T."/>
            <person name="Medema M.H."/>
            <person name="Devos D.P."/>
            <person name="Kaster A.-K."/>
            <person name="Ovreas L."/>
            <person name="Rohde M."/>
            <person name="Galperin M.Y."/>
            <person name="Jogler C."/>
        </authorList>
    </citation>
    <scope>NUCLEOTIDE SEQUENCE [LARGE SCALE GENOMIC DNA]</scope>
    <source>
        <strain evidence="2 3">Mal4</strain>
    </source>
</reference>
<protein>
    <submittedName>
        <fullName evidence="2">Glutaredoxin</fullName>
    </submittedName>
</protein>
<organism evidence="2 3">
    <name type="scientific">Maioricimonas rarisocia</name>
    <dbReference type="NCBI Taxonomy" id="2528026"/>
    <lineage>
        <taxon>Bacteria</taxon>
        <taxon>Pseudomonadati</taxon>
        <taxon>Planctomycetota</taxon>
        <taxon>Planctomycetia</taxon>
        <taxon>Planctomycetales</taxon>
        <taxon>Planctomycetaceae</taxon>
        <taxon>Maioricimonas</taxon>
    </lineage>
</organism>
<gene>
    <name evidence="2" type="ORF">Mal4_31310</name>
</gene>
<sequence length="88" mass="9061">MANQRKVEIFSAGCPACDATVQLVQSLACPSCDVTVLDMNDPHVANRADTLGVRSVPAVVVDGQLADGCGGRGPDHQTLEAAGMGQPR</sequence>
<proteinExistence type="predicted"/>
<evidence type="ECO:0000313" key="3">
    <source>
        <dbReference type="Proteomes" id="UP000320496"/>
    </source>
</evidence>
<dbReference type="SUPFAM" id="SSF52833">
    <property type="entry name" value="Thioredoxin-like"/>
    <property type="match status" value="1"/>
</dbReference>
<dbReference type="PROSITE" id="PS51354">
    <property type="entry name" value="GLUTAREDOXIN_2"/>
    <property type="match status" value="1"/>
</dbReference>
<dbReference type="InterPro" id="IPR036249">
    <property type="entry name" value="Thioredoxin-like_sf"/>
</dbReference>
<dbReference type="KEGG" id="mri:Mal4_31310"/>
<dbReference type="InterPro" id="IPR012336">
    <property type="entry name" value="Thioredoxin-like_fold"/>
</dbReference>
<keyword evidence="3" id="KW-1185">Reference proteome</keyword>
<evidence type="ECO:0000259" key="1">
    <source>
        <dbReference type="Pfam" id="PF13192"/>
    </source>
</evidence>